<accession>A0AAW1UZ29</accession>
<reference evidence="2 3" key="1">
    <citation type="submission" date="2023-03" db="EMBL/GenBank/DDBJ databases">
        <title>Genome insight into feeding habits of ladybird beetles.</title>
        <authorList>
            <person name="Li H.-S."/>
            <person name="Huang Y.-H."/>
            <person name="Pang H."/>
        </authorList>
    </citation>
    <scope>NUCLEOTIDE SEQUENCE [LARGE SCALE GENOMIC DNA]</scope>
    <source>
        <strain evidence="2">SYSU_2023b</strain>
        <tissue evidence="2">Whole body</tissue>
    </source>
</reference>
<dbReference type="Gene3D" id="3.60.10.10">
    <property type="entry name" value="Endonuclease/exonuclease/phosphatase"/>
    <property type="match status" value="1"/>
</dbReference>
<feature type="region of interest" description="Disordered" evidence="1">
    <location>
        <begin position="1"/>
        <end position="66"/>
    </location>
</feature>
<comment type="caution">
    <text evidence="2">The sequence shown here is derived from an EMBL/GenBank/DDBJ whole genome shotgun (WGS) entry which is preliminary data.</text>
</comment>
<proteinExistence type="predicted"/>
<dbReference type="EMBL" id="JARQZJ010000094">
    <property type="protein sequence ID" value="KAK9885121.1"/>
    <property type="molecule type" value="Genomic_DNA"/>
</dbReference>
<protein>
    <submittedName>
        <fullName evidence="2">Uncharacterized protein</fullName>
    </submittedName>
</protein>
<gene>
    <name evidence="2" type="ORF">WA026_009345</name>
</gene>
<feature type="compositionally biased region" description="Basic residues" evidence="1">
    <location>
        <begin position="45"/>
        <end position="59"/>
    </location>
</feature>
<dbReference type="Proteomes" id="UP001431783">
    <property type="component" value="Unassembled WGS sequence"/>
</dbReference>
<dbReference type="InterPro" id="IPR036691">
    <property type="entry name" value="Endo/exonu/phosph_ase_sf"/>
</dbReference>
<name>A0AAW1UZ29_9CUCU</name>
<keyword evidence="3" id="KW-1185">Reference proteome</keyword>
<evidence type="ECO:0000256" key="1">
    <source>
        <dbReference type="SAM" id="MobiDB-lite"/>
    </source>
</evidence>
<sequence>MLFFFLPVPSKSNPQGEPKQRKDYAQAVSTLIRDSPSSSTSKPRQTPRKKTNTSNKKLKQQQISNRGNKIIEEQAKLMNDIINLDDSSKNTEIKQITQYSRTSTSTNLRNKRNTKVIYGNQVEESCLQAYIPWTSIHLSKVRLQNTSEDIVNYIKSKIPNINPICEEITVKSGQYRGFKITIPANYSSNILNKRKKNKQHKMIGNRSQRQNVQYIGGENHLYKQSGLNQEYIDVAEQIRPNTDLNGEQKNTTHLYHQNIQSLQNKALELEAQILCMGQPGILCLTEHWLQQDNMKTIQLDGYELVSYFSRDQPYGGSLIYASNELEMEELSEIISMSVQHHIEMAAAYAGD</sequence>
<evidence type="ECO:0000313" key="3">
    <source>
        <dbReference type="Proteomes" id="UP001431783"/>
    </source>
</evidence>
<feature type="compositionally biased region" description="Polar residues" evidence="1">
    <location>
        <begin position="35"/>
        <end position="44"/>
    </location>
</feature>
<evidence type="ECO:0000313" key="2">
    <source>
        <dbReference type="EMBL" id="KAK9885121.1"/>
    </source>
</evidence>
<organism evidence="2 3">
    <name type="scientific">Henosepilachna vigintioctopunctata</name>
    <dbReference type="NCBI Taxonomy" id="420089"/>
    <lineage>
        <taxon>Eukaryota</taxon>
        <taxon>Metazoa</taxon>
        <taxon>Ecdysozoa</taxon>
        <taxon>Arthropoda</taxon>
        <taxon>Hexapoda</taxon>
        <taxon>Insecta</taxon>
        <taxon>Pterygota</taxon>
        <taxon>Neoptera</taxon>
        <taxon>Endopterygota</taxon>
        <taxon>Coleoptera</taxon>
        <taxon>Polyphaga</taxon>
        <taxon>Cucujiformia</taxon>
        <taxon>Coccinelloidea</taxon>
        <taxon>Coccinellidae</taxon>
        <taxon>Epilachninae</taxon>
        <taxon>Epilachnini</taxon>
        <taxon>Henosepilachna</taxon>
    </lineage>
</organism>
<dbReference type="AlphaFoldDB" id="A0AAW1UZ29"/>